<evidence type="ECO:0000259" key="2">
    <source>
        <dbReference type="Pfam" id="PF13362"/>
    </source>
</evidence>
<keyword evidence="3" id="KW-0067">ATP-binding</keyword>
<sequence length="322" mass="35064">MTPETTKVRLPEESRTRTEAPPKAPHKHTTIEAALAEALARHGVTLAPRTSGRFERFDAPDKPKGNGNGWYRIHSPQAASFGIWHLDLAETVTLDGPTDDPEAAAQARLDAMRDRERRDRERRQREAQAKATANRWWPQAGPADAAFPWLTRKRLPPYNLRQHGDVLLMPLFFEGELVNLERIHPNGNKRTLPGGRVKGAASLIGDLAVAERVLVAEGWSTAAALHEAMGCAVVVARNADNLAPVARRLRQRLPAEVGITVCGDDDRHLPAQGKANKGAVEARHAALAIGAELLMPQFCEGCEGCTDFADVRLCRLGGGHGG</sequence>
<feature type="compositionally biased region" description="Basic and acidic residues" evidence="1">
    <location>
        <begin position="110"/>
        <end position="128"/>
    </location>
</feature>
<dbReference type="InterPro" id="IPR034154">
    <property type="entry name" value="TOPRIM_DnaG/twinkle"/>
</dbReference>
<dbReference type="Pfam" id="PF13362">
    <property type="entry name" value="Toprim_3"/>
    <property type="match status" value="1"/>
</dbReference>
<evidence type="ECO:0000256" key="1">
    <source>
        <dbReference type="SAM" id="MobiDB-lite"/>
    </source>
</evidence>
<keyword evidence="3" id="KW-0547">Nucleotide-binding</keyword>
<evidence type="ECO:0000313" key="3">
    <source>
        <dbReference type="EMBL" id="MBB3190657.1"/>
    </source>
</evidence>
<evidence type="ECO:0000313" key="4">
    <source>
        <dbReference type="Proteomes" id="UP000547614"/>
    </source>
</evidence>
<keyword evidence="3" id="KW-0347">Helicase</keyword>
<feature type="domain" description="Toprim" evidence="2">
    <location>
        <begin position="213"/>
        <end position="311"/>
    </location>
</feature>
<dbReference type="GO" id="GO:0004386">
    <property type="term" value="F:helicase activity"/>
    <property type="evidence" value="ECO:0007669"/>
    <property type="project" value="UniProtKB-KW"/>
</dbReference>
<comment type="caution">
    <text evidence="3">The sequence shown here is derived from an EMBL/GenBank/DDBJ whole genome shotgun (WGS) entry which is preliminary data.</text>
</comment>
<feature type="compositionally biased region" description="Basic and acidic residues" evidence="1">
    <location>
        <begin position="1"/>
        <end position="20"/>
    </location>
</feature>
<organism evidence="3 4">
    <name type="scientific">Halomonas cerina</name>
    <dbReference type="NCBI Taxonomy" id="447424"/>
    <lineage>
        <taxon>Bacteria</taxon>
        <taxon>Pseudomonadati</taxon>
        <taxon>Pseudomonadota</taxon>
        <taxon>Gammaproteobacteria</taxon>
        <taxon>Oceanospirillales</taxon>
        <taxon>Halomonadaceae</taxon>
        <taxon>Halomonas</taxon>
    </lineage>
</organism>
<keyword evidence="3" id="KW-0378">Hydrolase</keyword>
<gene>
    <name evidence="3" type="ORF">FHR94_001891</name>
</gene>
<feature type="region of interest" description="Disordered" evidence="1">
    <location>
        <begin position="94"/>
        <end position="136"/>
    </location>
</feature>
<feature type="region of interest" description="Disordered" evidence="1">
    <location>
        <begin position="1"/>
        <end position="28"/>
    </location>
</feature>
<proteinExistence type="predicted"/>
<reference evidence="3 4" key="1">
    <citation type="submission" date="2020-08" db="EMBL/GenBank/DDBJ databases">
        <title>Genomic Encyclopedia of Type Strains, Phase III (KMG-III): the genomes of soil and plant-associated and newly described type strains.</title>
        <authorList>
            <person name="Whitman W."/>
        </authorList>
    </citation>
    <scope>NUCLEOTIDE SEQUENCE [LARGE SCALE GENOMIC DNA]</scope>
    <source>
        <strain evidence="3 4">CECT 7282</strain>
    </source>
</reference>
<dbReference type="AlphaFoldDB" id="A0A839VDB6"/>
<keyword evidence="4" id="KW-1185">Reference proteome</keyword>
<name>A0A839VDB6_9GAMM</name>
<dbReference type="InterPro" id="IPR006171">
    <property type="entry name" value="TOPRIM_dom"/>
</dbReference>
<dbReference type="RefSeq" id="WP_183325450.1">
    <property type="nucleotide sequence ID" value="NZ_JACHXP010000008.1"/>
</dbReference>
<dbReference type="Proteomes" id="UP000547614">
    <property type="component" value="Unassembled WGS sequence"/>
</dbReference>
<accession>A0A839VDB6</accession>
<dbReference type="CDD" id="cd01029">
    <property type="entry name" value="TOPRIM_primases"/>
    <property type="match status" value="1"/>
</dbReference>
<dbReference type="EMBL" id="JACHXP010000008">
    <property type="protein sequence ID" value="MBB3190657.1"/>
    <property type="molecule type" value="Genomic_DNA"/>
</dbReference>
<protein>
    <submittedName>
        <fullName evidence="3">Putative DNA primase/helicase</fullName>
    </submittedName>
</protein>